<feature type="compositionally biased region" description="Polar residues" evidence="9">
    <location>
        <begin position="227"/>
        <end position="245"/>
    </location>
</feature>
<evidence type="ECO:0000256" key="4">
    <source>
        <dbReference type="ARBA" id="ARBA00022664"/>
    </source>
</evidence>
<feature type="compositionally biased region" description="Polar residues" evidence="9">
    <location>
        <begin position="87"/>
        <end position="121"/>
    </location>
</feature>
<dbReference type="GO" id="GO:0004651">
    <property type="term" value="F:polynucleotide 5'-phosphatase activity"/>
    <property type="evidence" value="ECO:0007669"/>
    <property type="project" value="UniProtKB-UniRule"/>
</dbReference>
<feature type="compositionally biased region" description="Polar residues" evidence="9">
    <location>
        <begin position="357"/>
        <end position="369"/>
    </location>
</feature>
<keyword evidence="8" id="KW-0506">mRNA capping</keyword>
<dbReference type="SUPFAM" id="SSF55154">
    <property type="entry name" value="CYTH-like phosphatases"/>
    <property type="match status" value="1"/>
</dbReference>
<evidence type="ECO:0000313" key="12">
    <source>
        <dbReference type="Proteomes" id="UP000799302"/>
    </source>
</evidence>
<evidence type="ECO:0000256" key="6">
    <source>
        <dbReference type="ARBA" id="ARBA00023242"/>
    </source>
</evidence>
<dbReference type="EMBL" id="MU004238">
    <property type="protein sequence ID" value="KAF2667004.1"/>
    <property type="molecule type" value="Genomic_DNA"/>
</dbReference>
<dbReference type="InterPro" id="IPR037009">
    <property type="entry name" value="mRNA_triPase_Cet1_sf"/>
</dbReference>
<dbReference type="PANTHER" id="PTHR28118:SF1">
    <property type="entry name" value="POLYNUCLEOTIDE 5'-TRIPHOSPHATASE CTL1-RELATED"/>
    <property type="match status" value="1"/>
</dbReference>
<dbReference type="Pfam" id="PF02940">
    <property type="entry name" value="mRNA_triPase"/>
    <property type="match status" value="1"/>
</dbReference>
<protein>
    <recommendedName>
        <fullName evidence="8">mRNA-capping enzyme subunit beta</fullName>
        <ecNumber evidence="8">3.6.1.74</ecNumber>
    </recommendedName>
    <alternativeName>
        <fullName evidence="8">mRNA 5'-phosphatase</fullName>
    </alternativeName>
    <alternativeName>
        <fullName evidence="8">mRNA 5'-triphosphate monophosphatase</fullName>
    </alternativeName>
</protein>
<keyword evidence="5 8" id="KW-0378">Hydrolase</keyword>
<feature type="region of interest" description="Disordered" evidence="9">
    <location>
        <begin position="219"/>
        <end position="291"/>
    </location>
</feature>
<dbReference type="CDD" id="cd07470">
    <property type="entry name" value="CYTH-like_mRNA_RTPase"/>
    <property type="match status" value="1"/>
</dbReference>
<evidence type="ECO:0000256" key="3">
    <source>
        <dbReference type="ARBA" id="ARBA00006345"/>
    </source>
</evidence>
<comment type="similarity">
    <text evidence="3 8">Belongs to the fungal TPase family.</text>
</comment>
<comment type="catalytic activity">
    <reaction evidence="7">
        <text>a 5'-end triphospho-ribonucleoside in mRNA + H2O = a 5'-end diphospho-ribonucleoside in mRNA + phosphate + H(+)</text>
        <dbReference type="Rhea" id="RHEA:67004"/>
        <dbReference type="Rhea" id="RHEA-COMP:17164"/>
        <dbReference type="Rhea" id="RHEA-COMP:17165"/>
        <dbReference type="ChEBI" id="CHEBI:15377"/>
        <dbReference type="ChEBI" id="CHEBI:15378"/>
        <dbReference type="ChEBI" id="CHEBI:43474"/>
        <dbReference type="ChEBI" id="CHEBI:167616"/>
        <dbReference type="ChEBI" id="CHEBI:167618"/>
        <dbReference type="EC" id="3.6.1.74"/>
    </reaction>
    <physiologicalReaction direction="left-to-right" evidence="7">
        <dbReference type="Rhea" id="RHEA:67005"/>
    </physiologicalReaction>
</comment>
<dbReference type="EC" id="3.6.1.74" evidence="8"/>
<feature type="region of interest" description="Disordered" evidence="9">
    <location>
        <begin position="1"/>
        <end position="148"/>
    </location>
</feature>
<feature type="compositionally biased region" description="Basic and acidic residues" evidence="9">
    <location>
        <begin position="322"/>
        <end position="332"/>
    </location>
</feature>
<evidence type="ECO:0000259" key="10">
    <source>
        <dbReference type="Pfam" id="PF02940"/>
    </source>
</evidence>
<dbReference type="GO" id="GO:0031533">
    <property type="term" value="C:mRNA capping enzyme complex"/>
    <property type="evidence" value="ECO:0007669"/>
    <property type="project" value="UniProtKB-UniRule"/>
</dbReference>
<feature type="compositionally biased region" description="Polar residues" evidence="9">
    <location>
        <begin position="257"/>
        <end position="271"/>
    </location>
</feature>
<dbReference type="GO" id="GO:0140818">
    <property type="term" value="F:mRNA 5'-triphosphate monophosphatase activity"/>
    <property type="evidence" value="ECO:0007669"/>
    <property type="project" value="UniProtKB-EC"/>
</dbReference>
<dbReference type="AlphaFoldDB" id="A0A6A6U7S8"/>
<comment type="function">
    <text evidence="8">First step of mRNA capping. Converts the 5'-triphosphate end of a nascent mRNA chain into a diphosphate end.</text>
</comment>
<evidence type="ECO:0000256" key="9">
    <source>
        <dbReference type="SAM" id="MobiDB-lite"/>
    </source>
</evidence>
<dbReference type="Proteomes" id="UP000799302">
    <property type="component" value="Unassembled WGS sequence"/>
</dbReference>
<evidence type="ECO:0000256" key="8">
    <source>
        <dbReference type="RuleBase" id="RU367053"/>
    </source>
</evidence>
<dbReference type="OrthoDB" id="272147at2759"/>
<name>A0A6A6U7S8_9PEZI</name>
<comment type="cofactor">
    <cofactor evidence="1 8">
        <name>Mg(2+)</name>
        <dbReference type="ChEBI" id="CHEBI:18420"/>
    </cofactor>
</comment>
<evidence type="ECO:0000256" key="7">
    <source>
        <dbReference type="ARBA" id="ARBA00047740"/>
    </source>
</evidence>
<comment type="subcellular location">
    <subcellularLocation>
        <location evidence="2 8">Nucleus</location>
    </subcellularLocation>
</comment>
<keyword evidence="6 8" id="KW-0539">Nucleus</keyword>
<accession>A0A6A6U7S8</accession>
<feature type="compositionally biased region" description="Polar residues" evidence="9">
    <location>
        <begin position="46"/>
        <end position="58"/>
    </location>
</feature>
<dbReference type="GO" id="GO:0006370">
    <property type="term" value="P:7-methylguanosine mRNA capping"/>
    <property type="evidence" value="ECO:0007669"/>
    <property type="project" value="UniProtKB-UniRule"/>
</dbReference>
<feature type="region of interest" description="Disordered" evidence="9">
    <location>
        <begin position="321"/>
        <end position="370"/>
    </location>
</feature>
<keyword evidence="4 8" id="KW-0507">mRNA processing</keyword>
<organism evidence="11 12">
    <name type="scientific">Microthyrium microscopicum</name>
    <dbReference type="NCBI Taxonomy" id="703497"/>
    <lineage>
        <taxon>Eukaryota</taxon>
        <taxon>Fungi</taxon>
        <taxon>Dikarya</taxon>
        <taxon>Ascomycota</taxon>
        <taxon>Pezizomycotina</taxon>
        <taxon>Dothideomycetes</taxon>
        <taxon>Dothideomycetes incertae sedis</taxon>
        <taxon>Microthyriales</taxon>
        <taxon>Microthyriaceae</taxon>
        <taxon>Microthyrium</taxon>
    </lineage>
</organism>
<comment type="subunit">
    <text evidence="8">Heterodimer. The mRNA-capping enzyme is composed of two separate chains alpha and beta, respectively a mRNA guanylyltransferase and an mRNA 5'-triphosphate monophosphatase.</text>
</comment>
<dbReference type="InterPro" id="IPR033469">
    <property type="entry name" value="CYTH-like_dom_sf"/>
</dbReference>
<sequence length="672" mass="75257">MDLRSILNKPADKPPAGTTSRPPIRSASLAQPSLQHVAHQGHPSLARQQSFPAYTHPSSPEMYPNQPPLPHSSYAPHREEYFRDPSLSVSPKTMPNSIPRGTSITSQDPYHSHHPSLQNDQLRSDGHPLNTPSRTHTREHSIHSIISNPTSAIHEPISARDQFEHSPQFLHAASVTSSPVQARAHDFHSTYPSQSPVDIRSMATFQQPSQSPIQVKAMPPPIPPNPSFIQTSPLPPQSATFQTPTQPSPVTPEIPRSSHSMSAMRTPQDGNSESRKRSLSSTAEQVARPIKRRRYEGTPAWAQRARWAPLKTMDQWVVTPRESIDRPVESRPQRVPSQHHIERNGASPPAPAPAPATQTNGSNHAQSSRAFEVSPVGDYELSLDNHVPYNDITREIAEFLFSNVVQAPPMDPQFGVIEVEARLGKLKDGNLGDRVHLGITTEAALTANMGFRFESDMTIKQHRLLNEYLNTETERTRNDPKRVPIKYEHLREMDTFFEPPHEFLNSLPDSLQHIRSNQKHEPKVRATTNAQTGQFKDAIMKFRIADMEITCPKDAFDVRISVSVEIKFPHPVEGLKRVVERDGSSRSRYKDRLSYKHQFVSMDLTQVSSGALTGGRPDPQAEKMHELELELDTDLIVREGQKTAQGMPNNYEGIVGIFTNYIRVLNRASQGV</sequence>
<dbReference type="InterPro" id="IPR004206">
    <property type="entry name" value="mRNA_triPase_Cet1"/>
</dbReference>
<evidence type="ECO:0000256" key="5">
    <source>
        <dbReference type="ARBA" id="ARBA00022801"/>
    </source>
</evidence>
<gene>
    <name evidence="11" type="ORF">BT63DRAFT_457961</name>
</gene>
<evidence type="ECO:0000256" key="2">
    <source>
        <dbReference type="ARBA" id="ARBA00004123"/>
    </source>
</evidence>
<dbReference type="PANTHER" id="PTHR28118">
    <property type="entry name" value="POLYNUCLEOTIDE 5'-TRIPHOSPHATASE-RELATED"/>
    <property type="match status" value="1"/>
</dbReference>
<evidence type="ECO:0000313" key="11">
    <source>
        <dbReference type="EMBL" id="KAF2667004.1"/>
    </source>
</evidence>
<evidence type="ECO:0000256" key="1">
    <source>
        <dbReference type="ARBA" id="ARBA00001946"/>
    </source>
</evidence>
<reference evidence="11" key="1">
    <citation type="journal article" date="2020" name="Stud. Mycol.">
        <title>101 Dothideomycetes genomes: a test case for predicting lifestyles and emergence of pathogens.</title>
        <authorList>
            <person name="Haridas S."/>
            <person name="Albert R."/>
            <person name="Binder M."/>
            <person name="Bloem J."/>
            <person name="Labutti K."/>
            <person name="Salamov A."/>
            <person name="Andreopoulos B."/>
            <person name="Baker S."/>
            <person name="Barry K."/>
            <person name="Bills G."/>
            <person name="Bluhm B."/>
            <person name="Cannon C."/>
            <person name="Castanera R."/>
            <person name="Culley D."/>
            <person name="Daum C."/>
            <person name="Ezra D."/>
            <person name="Gonzalez J."/>
            <person name="Henrissat B."/>
            <person name="Kuo A."/>
            <person name="Liang C."/>
            <person name="Lipzen A."/>
            <person name="Lutzoni F."/>
            <person name="Magnuson J."/>
            <person name="Mondo S."/>
            <person name="Nolan M."/>
            <person name="Ohm R."/>
            <person name="Pangilinan J."/>
            <person name="Park H.-J."/>
            <person name="Ramirez L."/>
            <person name="Alfaro M."/>
            <person name="Sun H."/>
            <person name="Tritt A."/>
            <person name="Yoshinaga Y."/>
            <person name="Zwiers L.-H."/>
            <person name="Turgeon B."/>
            <person name="Goodwin S."/>
            <person name="Spatafora J."/>
            <person name="Crous P."/>
            <person name="Grigoriev I."/>
        </authorList>
    </citation>
    <scope>NUCLEOTIDE SEQUENCE</scope>
    <source>
        <strain evidence="11">CBS 115976</strain>
    </source>
</reference>
<keyword evidence="12" id="KW-1185">Reference proteome</keyword>
<dbReference type="Gene3D" id="3.20.100.10">
    <property type="entry name" value="mRNA triphosphatase Cet1-like"/>
    <property type="match status" value="1"/>
</dbReference>
<proteinExistence type="inferred from homology"/>
<dbReference type="InterPro" id="IPR040343">
    <property type="entry name" value="Cet1/Ctl1"/>
</dbReference>
<feature type="domain" description="mRNA triphosphatase Cet1-like" evidence="10">
    <location>
        <begin position="390"/>
        <end position="631"/>
    </location>
</feature>